<dbReference type="AlphaFoldDB" id="A0A821Q2F0"/>
<dbReference type="SMART" id="SM00250">
    <property type="entry name" value="PLEC"/>
    <property type="match status" value="1"/>
</dbReference>
<organism evidence="1 2">
    <name type="scientific">Rotaria socialis</name>
    <dbReference type="NCBI Taxonomy" id="392032"/>
    <lineage>
        <taxon>Eukaryota</taxon>
        <taxon>Metazoa</taxon>
        <taxon>Spiralia</taxon>
        <taxon>Gnathifera</taxon>
        <taxon>Rotifera</taxon>
        <taxon>Eurotatoria</taxon>
        <taxon>Bdelloidea</taxon>
        <taxon>Philodinida</taxon>
        <taxon>Philodinidae</taxon>
        <taxon>Rotaria</taxon>
    </lineage>
</organism>
<name>A0A821Q2F0_9BILA</name>
<comment type="caution">
    <text evidence="1">The sequence shown here is derived from an EMBL/GenBank/DDBJ whole genome shotgun (WGS) entry which is preliminary data.</text>
</comment>
<dbReference type="InterPro" id="IPR035915">
    <property type="entry name" value="Plakin_repeat_sf"/>
</dbReference>
<keyword evidence="2" id="KW-1185">Reference proteome</keyword>
<sequence length="127" mass="14424">DLAYNHRKLFSQFDVNAGEIFLPAQNESIGFEKAVRKNLLDNNRIKLFDPKTSREYSVQDAIERGIIDHESGLVYDPRSRTTYSIREAIRHGIIAVVGAPLVPIKADHETVAAKITSRNRRRHSLAK</sequence>
<feature type="non-terminal residue" evidence="1">
    <location>
        <position position="1"/>
    </location>
</feature>
<dbReference type="GO" id="GO:0005856">
    <property type="term" value="C:cytoskeleton"/>
    <property type="evidence" value="ECO:0007669"/>
    <property type="project" value="InterPro"/>
</dbReference>
<feature type="non-terminal residue" evidence="1">
    <location>
        <position position="127"/>
    </location>
</feature>
<dbReference type="Gene3D" id="3.90.1290.10">
    <property type="entry name" value="Plakin repeat"/>
    <property type="match status" value="1"/>
</dbReference>
<evidence type="ECO:0000313" key="2">
    <source>
        <dbReference type="Proteomes" id="UP000663873"/>
    </source>
</evidence>
<proteinExistence type="predicted"/>
<dbReference type="Proteomes" id="UP000663873">
    <property type="component" value="Unassembled WGS sequence"/>
</dbReference>
<dbReference type="Pfam" id="PF00681">
    <property type="entry name" value="Plectin"/>
    <property type="match status" value="1"/>
</dbReference>
<gene>
    <name evidence="1" type="ORF">UJA718_LOCUS41942</name>
</gene>
<evidence type="ECO:0000313" key="1">
    <source>
        <dbReference type="EMBL" id="CAF4815949.1"/>
    </source>
</evidence>
<protein>
    <submittedName>
        <fullName evidence="1">Uncharacterized protein</fullName>
    </submittedName>
</protein>
<accession>A0A821Q2F0</accession>
<dbReference type="InterPro" id="IPR001101">
    <property type="entry name" value="Plectin_repeat"/>
</dbReference>
<dbReference type="SUPFAM" id="SSF75399">
    <property type="entry name" value="Plakin repeat"/>
    <property type="match status" value="1"/>
</dbReference>
<reference evidence="1" key="1">
    <citation type="submission" date="2021-02" db="EMBL/GenBank/DDBJ databases">
        <authorList>
            <person name="Nowell W R."/>
        </authorList>
    </citation>
    <scope>NUCLEOTIDE SEQUENCE</scope>
</reference>
<dbReference type="EMBL" id="CAJOBP010051751">
    <property type="protein sequence ID" value="CAF4815949.1"/>
    <property type="molecule type" value="Genomic_DNA"/>
</dbReference>